<accession>A0AAE3LGP8</accession>
<comment type="caution">
    <text evidence="9">The sequence shown here is derived from an EMBL/GenBank/DDBJ whole genome shotgun (WGS) entry which is preliminary data.</text>
</comment>
<comment type="similarity">
    <text evidence="2 5">Belongs to the RecX family.</text>
</comment>
<dbReference type="EMBL" id="JAOQJZ010000001">
    <property type="protein sequence ID" value="MCU6704610.1"/>
    <property type="molecule type" value="Genomic_DNA"/>
</dbReference>
<dbReference type="InterPro" id="IPR036388">
    <property type="entry name" value="WH-like_DNA-bd_sf"/>
</dbReference>
<keyword evidence="10" id="KW-1185">Reference proteome</keyword>
<organism evidence="9 10">
    <name type="scientific">Hominimerdicola aceti</name>
    <dbReference type="NCBI Taxonomy" id="2981726"/>
    <lineage>
        <taxon>Bacteria</taxon>
        <taxon>Bacillati</taxon>
        <taxon>Bacillota</taxon>
        <taxon>Clostridia</taxon>
        <taxon>Eubacteriales</taxon>
        <taxon>Oscillospiraceae</taxon>
        <taxon>Hominimerdicola</taxon>
    </lineage>
</organism>
<dbReference type="PANTHER" id="PTHR33602">
    <property type="entry name" value="REGULATORY PROTEIN RECX FAMILY PROTEIN"/>
    <property type="match status" value="1"/>
</dbReference>
<evidence type="ECO:0000259" key="6">
    <source>
        <dbReference type="Pfam" id="PF02631"/>
    </source>
</evidence>
<dbReference type="InterPro" id="IPR053924">
    <property type="entry name" value="RecX_HTH_2nd"/>
</dbReference>
<evidence type="ECO:0000259" key="7">
    <source>
        <dbReference type="Pfam" id="PF21981"/>
    </source>
</evidence>
<evidence type="ECO:0000256" key="3">
    <source>
        <dbReference type="ARBA" id="ARBA00018111"/>
    </source>
</evidence>
<proteinExistence type="inferred from homology"/>
<evidence type="ECO:0000256" key="1">
    <source>
        <dbReference type="ARBA" id="ARBA00004496"/>
    </source>
</evidence>
<dbReference type="GO" id="GO:0006282">
    <property type="term" value="P:regulation of DNA repair"/>
    <property type="evidence" value="ECO:0007669"/>
    <property type="project" value="UniProtKB-UniRule"/>
</dbReference>
<dbReference type="HAMAP" id="MF_01114">
    <property type="entry name" value="RecX"/>
    <property type="match status" value="1"/>
</dbReference>
<dbReference type="Pfam" id="PF21982">
    <property type="entry name" value="RecX_HTH1"/>
    <property type="match status" value="1"/>
</dbReference>
<evidence type="ECO:0000256" key="5">
    <source>
        <dbReference type="HAMAP-Rule" id="MF_01114"/>
    </source>
</evidence>
<evidence type="ECO:0000313" key="10">
    <source>
        <dbReference type="Proteomes" id="UP001208131"/>
    </source>
</evidence>
<dbReference type="AlphaFoldDB" id="A0AAE3LGP8"/>
<dbReference type="Pfam" id="PF02631">
    <property type="entry name" value="RecX_HTH2"/>
    <property type="match status" value="1"/>
</dbReference>
<feature type="domain" description="RecX third three-helical" evidence="7">
    <location>
        <begin position="154"/>
        <end position="196"/>
    </location>
</feature>
<dbReference type="RefSeq" id="WP_117863259.1">
    <property type="nucleotide sequence ID" value="NZ_JAOQJZ010000001.1"/>
</dbReference>
<dbReference type="InterPro" id="IPR053926">
    <property type="entry name" value="RecX_HTH_1st"/>
</dbReference>
<dbReference type="Gene3D" id="1.10.10.10">
    <property type="entry name" value="Winged helix-like DNA-binding domain superfamily/Winged helix DNA-binding domain"/>
    <property type="match status" value="3"/>
</dbReference>
<evidence type="ECO:0000259" key="8">
    <source>
        <dbReference type="Pfam" id="PF21982"/>
    </source>
</evidence>
<dbReference type="InterPro" id="IPR003783">
    <property type="entry name" value="Regulatory_RecX"/>
</dbReference>
<sequence length="206" mass="24432">MLKITGVSKYKGSTYMIEFEEGETAFLNYEIVSAYGLRAGLDMPESAWEKIVFDNEFRKAKERALYLLDYRDYSYVELYKKLEKNYSEEICDAVMDKMLELGTVNDRRYAQGLARTYVEVRKYGYYRAYQQMRQKGLTKPIIEEALEEYSEGTYERLYELVERKYLRYLDGEKGDIKVKNALVRLGYSYDIIKEVLADIKQEYGDE</sequence>
<dbReference type="GO" id="GO:0005737">
    <property type="term" value="C:cytoplasm"/>
    <property type="evidence" value="ECO:0007669"/>
    <property type="project" value="UniProtKB-SubCell"/>
</dbReference>
<feature type="domain" description="RecX first three-helical" evidence="8">
    <location>
        <begin position="60"/>
        <end position="97"/>
    </location>
</feature>
<dbReference type="Pfam" id="PF21981">
    <property type="entry name" value="RecX_HTH3"/>
    <property type="match status" value="1"/>
</dbReference>
<dbReference type="InterPro" id="IPR053925">
    <property type="entry name" value="RecX_HTH_3rd"/>
</dbReference>
<dbReference type="PANTHER" id="PTHR33602:SF1">
    <property type="entry name" value="REGULATORY PROTEIN RECX FAMILY PROTEIN"/>
    <property type="match status" value="1"/>
</dbReference>
<comment type="subcellular location">
    <subcellularLocation>
        <location evidence="1 5">Cytoplasm</location>
    </subcellularLocation>
</comment>
<protein>
    <recommendedName>
        <fullName evidence="3 5">Regulatory protein RecX</fullName>
    </recommendedName>
</protein>
<comment type="function">
    <text evidence="5">Modulates RecA activity.</text>
</comment>
<evidence type="ECO:0000256" key="2">
    <source>
        <dbReference type="ARBA" id="ARBA00009695"/>
    </source>
</evidence>
<feature type="domain" description="RecX second three-helical" evidence="6">
    <location>
        <begin position="105"/>
        <end position="146"/>
    </location>
</feature>
<evidence type="ECO:0000313" key="9">
    <source>
        <dbReference type="EMBL" id="MCU6704610.1"/>
    </source>
</evidence>
<name>A0AAE3LGP8_9FIRM</name>
<reference evidence="9 10" key="1">
    <citation type="journal article" date="2021" name="ISME Commun">
        <title>Automated analysis of genomic sequences facilitates high-throughput and comprehensive description of bacteria.</title>
        <authorList>
            <person name="Hitch T.C.A."/>
        </authorList>
    </citation>
    <scope>NUCLEOTIDE SEQUENCE [LARGE SCALE GENOMIC DNA]</scope>
    <source>
        <strain evidence="9 10">Sanger_31</strain>
    </source>
</reference>
<gene>
    <name evidence="5" type="primary">recX</name>
    <name evidence="9" type="ORF">OCV57_01550</name>
</gene>
<keyword evidence="4 5" id="KW-0963">Cytoplasm</keyword>
<evidence type="ECO:0000256" key="4">
    <source>
        <dbReference type="ARBA" id="ARBA00022490"/>
    </source>
</evidence>
<dbReference type="Proteomes" id="UP001208131">
    <property type="component" value="Unassembled WGS sequence"/>
</dbReference>